<dbReference type="InterPro" id="IPR013783">
    <property type="entry name" value="Ig-like_fold"/>
</dbReference>
<dbReference type="Gene3D" id="2.60.40.10">
    <property type="entry name" value="Immunoglobulins"/>
    <property type="match status" value="3"/>
</dbReference>
<evidence type="ECO:0000256" key="5">
    <source>
        <dbReference type="ARBA" id="ARBA00023136"/>
    </source>
</evidence>
<dbReference type="PANTHER" id="PTHR12231">
    <property type="entry name" value="CTX-RELATED TYPE I TRANSMEMBRANE PROTEIN"/>
    <property type="match status" value="1"/>
</dbReference>
<dbReference type="Proteomes" id="UP000015104">
    <property type="component" value="Unassembled WGS sequence"/>
</dbReference>
<keyword evidence="12" id="KW-1185">Reference proteome</keyword>
<comment type="subcellular location">
    <subcellularLocation>
        <location evidence="1">Cell membrane</location>
    </subcellularLocation>
</comment>
<keyword evidence="8" id="KW-0393">Immunoglobulin domain</keyword>
<reference evidence="11" key="2">
    <citation type="submission" date="2015-06" db="UniProtKB">
        <authorList>
            <consortium name="EnsemblMetazoa"/>
        </authorList>
    </citation>
    <scope>IDENTIFICATION</scope>
</reference>
<feature type="domain" description="Ig-like" evidence="10">
    <location>
        <begin position="45"/>
        <end position="129"/>
    </location>
</feature>
<evidence type="ECO:0000256" key="8">
    <source>
        <dbReference type="ARBA" id="ARBA00023319"/>
    </source>
</evidence>
<accession>T1KH74</accession>
<dbReference type="SMART" id="SM00409">
    <property type="entry name" value="IG"/>
    <property type="match status" value="3"/>
</dbReference>
<evidence type="ECO:0000256" key="4">
    <source>
        <dbReference type="ARBA" id="ARBA00022737"/>
    </source>
</evidence>
<evidence type="ECO:0000259" key="10">
    <source>
        <dbReference type="PROSITE" id="PS50835"/>
    </source>
</evidence>
<evidence type="ECO:0000256" key="7">
    <source>
        <dbReference type="ARBA" id="ARBA00023180"/>
    </source>
</evidence>
<feature type="signal peptide" evidence="9">
    <location>
        <begin position="1"/>
        <end position="18"/>
    </location>
</feature>
<dbReference type="SUPFAM" id="SSF48726">
    <property type="entry name" value="Immunoglobulin"/>
    <property type="match status" value="3"/>
</dbReference>
<protein>
    <recommendedName>
        <fullName evidence="10">Ig-like domain-containing protein</fullName>
    </recommendedName>
</protein>
<evidence type="ECO:0000256" key="1">
    <source>
        <dbReference type="ARBA" id="ARBA00004236"/>
    </source>
</evidence>
<keyword evidence="5" id="KW-0472">Membrane</keyword>
<dbReference type="FunFam" id="2.60.40.10:FF:000328">
    <property type="entry name" value="CLUMA_CG000981, isoform A"/>
    <property type="match status" value="1"/>
</dbReference>
<dbReference type="SMART" id="SM00408">
    <property type="entry name" value="IGc2"/>
    <property type="match status" value="3"/>
</dbReference>
<keyword evidence="2" id="KW-1003">Cell membrane</keyword>
<dbReference type="GO" id="GO:0005886">
    <property type="term" value="C:plasma membrane"/>
    <property type="evidence" value="ECO:0007669"/>
    <property type="project" value="UniProtKB-SubCell"/>
</dbReference>
<evidence type="ECO:0000256" key="2">
    <source>
        <dbReference type="ARBA" id="ARBA00022475"/>
    </source>
</evidence>
<keyword evidence="4" id="KW-0677">Repeat</keyword>
<evidence type="ECO:0000256" key="6">
    <source>
        <dbReference type="ARBA" id="ARBA00023157"/>
    </source>
</evidence>
<organism evidence="11 12">
    <name type="scientific">Tetranychus urticae</name>
    <name type="common">Two-spotted spider mite</name>
    <dbReference type="NCBI Taxonomy" id="32264"/>
    <lineage>
        <taxon>Eukaryota</taxon>
        <taxon>Metazoa</taxon>
        <taxon>Ecdysozoa</taxon>
        <taxon>Arthropoda</taxon>
        <taxon>Chelicerata</taxon>
        <taxon>Arachnida</taxon>
        <taxon>Acari</taxon>
        <taxon>Acariformes</taxon>
        <taxon>Trombidiformes</taxon>
        <taxon>Prostigmata</taxon>
        <taxon>Eleutherengona</taxon>
        <taxon>Raphignathae</taxon>
        <taxon>Tetranychoidea</taxon>
        <taxon>Tetranychidae</taxon>
        <taxon>Tetranychus</taxon>
    </lineage>
</organism>
<evidence type="ECO:0000313" key="11">
    <source>
        <dbReference type="EnsemblMetazoa" id="tetur11g03350.1"/>
    </source>
</evidence>
<dbReference type="InterPro" id="IPR013106">
    <property type="entry name" value="Ig_V-set"/>
</dbReference>
<keyword evidence="3 9" id="KW-0732">Signal</keyword>
<feature type="domain" description="Ig-like" evidence="10">
    <location>
        <begin position="146"/>
        <end position="239"/>
    </location>
</feature>
<sequence length="461" mass="51249">MIQKIIVFIVMTFFLVECQPSNYYLPSNPNQNHQPAYHSLNPERPEFIKSIPNLSIVTGKDAVMRCSVKNLGNNIISWHHLETNSDLTINKQVLSSNPRIKIKQDKNDWLLIINNVSLEDRGFYICRINWLEPKSQLGYLNVVEPPRFDESSFTSGSETTVRENSNLTLTCRASGNPSPTIEWRREDGRPIYQSSPKGLYPETGVPSVIGEELSFTPITRWNMGSYLCIASNGVPPSISRRVIIYVQFAPVIRIPSVSVTGTKGANVTLQCSSESSPIADHSWLDQTGKLIGSSGLPNLKAANKQNNKTSVDAKTSLKYTIQLIKTYHFKITYQLTLTDLDYGDTGRYICHAKNILGFAKSSIFLQVKDYSKAIDNSISTKDDNNLDSDSEANSAEIDNSTVLQPSELTTIAPKTSWISSDVTSTSEVNSNESIKDSGSILLPIKSTLITLTILLNNLLFK</sequence>
<dbReference type="AlphaFoldDB" id="T1KH74"/>
<dbReference type="InterPro" id="IPR036179">
    <property type="entry name" value="Ig-like_dom_sf"/>
</dbReference>
<dbReference type="PANTHER" id="PTHR12231:SF253">
    <property type="entry name" value="DPR-INTERACTING PROTEIN ETA, ISOFORM B-RELATED"/>
    <property type="match status" value="1"/>
</dbReference>
<reference evidence="12" key="1">
    <citation type="submission" date="2011-08" db="EMBL/GenBank/DDBJ databases">
        <authorList>
            <person name="Rombauts S."/>
        </authorList>
    </citation>
    <scope>NUCLEOTIDE SEQUENCE</scope>
    <source>
        <strain evidence="12">London</strain>
    </source>
</reference>
<dbReference type="InterPro" id="IPR003598">
    <property type="entry name" value="Ig_sub2"/>
</dbReference>
<evidence type="ECO:0000313" key="12">
    <source>
        <dbReference type="Proteomes" id="UP000015104"/>
    </source>
</evidence>
<dbReference type="InterPro" id="IPR007110">
    <property type="entry name" value="Ig-like_dom"/>
</dbReference>
<dbReference type="Pfam" id="PF13927">
    <property type="entry name" value="Ig_3"/>
    <property type="match status" value="2"/>
</dbReference>
<dbReference type="Pfam" id="PF07679">
    <property type="entry name" value="I-set"/>
    <property type="match status" value="1"/>
</dbReference>
<dbReference type="EMBL" id="CAEY01000073">
    <property type="status" value="NOT_ANNOTATED_CDS"/>
    <property type="molecule type" value="Genomic_DNA"/>
</dbReference>
<dbReference type="HOGENOM" id="CLU_027228_1_2_1"/>
<dbReference type="SMART" id="SM00406">
    <property type="entry name" value="IGv"/>
    <property type="match status" value="2"/>
</dbReference>
<keyword evidence="6" id="KW-1015">Disulfide bond</keyword>
<evidence type="ECO:0000256" key="3">
    <source>
        <dbReference type="ARBA" id="ARBA00022729"/>
    </source>
</evidence>
<dbReference type="PROSITE" id="PS50835">
    <property type="entry name" value="IG_LIKE"/>
    <property type="match status" value="3"/>
</dbReference>
<evidence type="ECO:0000256" key="9">
    <source>
        <dbReference type="SAM" id="SignalP"/>
    </source>
</evidence>
<dbReference type="GO" id="GO:0043005">
    <property type="term" value="C:neuron projection"/>
    <property type="evidence" value="ECO:0007669"/>
    <property type="project" value="TreeGrafter"/>
</dbReference>
<dbReference type="STRING" id="32264.T1KH74"/>
<dbReference type="OrthoDB" id="6507778at2759"/>
<dbReference type="InterPro" id="IPR003599">
    <property type="entry name" value="Ig_sub"/>
</dbReference>
<gene>
    <name evidence="11" type="primary">107364279</name>
</gene>
<feature type="chain" id="PRO_5004580714" description="Ig-like domain-containing protein" evidence="9">
    <location>
        <begin position="19"/>
        <end position="461"/>
    </location>
</feature>
<dbReference type="InterPro" id="IPR013098">
    <property type="entry name" value="Ig_I-set"/>
</dbReference>
<proteinExistence type="predicted"/>
<feature type="domain" description="Ig-like" evidence="10">
    <location>
        <begin position="250"/>
        <end position="366"/>
    </location>
</feature>
<dbReference type="InterPro" id="IPR051170">
    <property type="entry name" value="Neural/epithelial_adhesion"/>
</dbReference>
<dbReference type="eggNOG" id="KOG3510">
    <property type="taxonomic scope" value="Eukaryota"/>
</dbReference>
<keyword evidence="7" id="KW-0325">Glycoprotein</keyword>
<dbReference type="EnsemblMetazoa" id="tetur11g03350.1">
    <property type="protein sequence ID" value="tetur11g03350.1"/>
    <property type="gene ID" value="tetur11g03350"/>
</dbReference>
<name>T1KH74_TETUR</name>